<comment type="caution">
    <text evidence="7">The sequence shown here is derived from an EMBL/GenBank/DDBJ whole genome shotgun (WGS) entry which is preliminary data.</text>
</comment>
<gene>
    <name evidence="7" type="ORF">RJ640_016566</name>
</gene>
<dbReference type="PROSITE" id="PS00138">
    <property type="entry name" value="SUBTILASE_SER"/>
    <property type="match status" value="1"/>
</dbReference>
<sequence length="160" mass="17072">MGNGAPIYIGIGNQSREAGQPYSLNPKDVEGKYIFCDFKGKYEQICEFKFQITLLGSKPARQIAYSSPRRPCNILTPGVDILAASEPNREGALIRDHSLLMDYKFVSGTSIASPHAVGIAALLKATHQGPISDMTSVTGIPLDSGAGHLKSNKALDPGLV</sequence>
<organism evidence="7 8">
    <name type="scientific">Escallonia rubra</name>
    <dbReference type="NCBI Taxonomy" id="112253"/>
    <lineage>
        <taxon>Eukaryota</taxon>
        <taxon>Viridiplantae</taxon>
        <taxon>Streptophyta</taxon>
        <taxon>Embryophyta</taxon>
        <taxon>Tracheophyta</taxon>
        <taxon>Spermatophyta</taxon>
        <taxon>Magnoliopsida</taxon>
        <taxon>eudicotyledons</taxon>
        <taxon>Gunneridae</taxon>
        <taxon>Pentapetalae</taxon>
        <taxon>asterids</taxon>
        <taxon>campanulids</taxon>
        <taxon>Escalloniales</taxon>
        <taxon>Escalloniaceae</taxon>
        <taxon>Escallonia</taxon>
    </lineage>
</organism>
<dbReference type="InterPro" id="IPR036852">
    <property type="entry name" value="Peptidase_S8/S53_dom_sf"/>
</dbReference>
<keyword evidence="3" id="KW-0732">Signal</keyword>
<dbReference type="InterPro" id="IPR000209">
    <property type="entry name" value="Peptidase_S8/S53_dom"/>
</dbReference>
<keyword evidence="2" id="KW-0645">Protease</keyword>
<dbReference type="InterPro" id="IPR045051">
    <property type="entry name" value="SBT"/>
</dbReference>
<evidence type="ECO:0000313" key="8">
    <source>
        <dbReference type="Proteomes" id="UP001187471"/>
    </source>
</evidence>
<dbReference type="InterPro" id="IPR023828">
    <property type="entry name" value="Peptidase_S8_Ser-AS"/>
</dbReference>
<dbReference type="GO" id="GO:0006508">
    <property type="term" value="P:proteolysis"/>
    <property type="evidence" value="ECO:0007669"/>
    <property type="project" value="UniProtKB-KW"/>
</dbReference>
<evidence type="ECO:0000256" key="3">
    <source>
        <dbReference type="ARBA" id="ARBA00022729"/>
    </source>
</evidence>
<reference evidence="7" key="1">
    <citation type="submission" date="2022-12" db="EMBL/GenBank/DDBJ databases">
        <title>Draft genome assemblies for two species of Escallonia (Escalloniales).</title>
        <authorList>
            <person name="Chanderbali A."/>
            <person name="Dervinis C."/>
            <person name="Anghel I."/>
            <person name="Soltis D."/>
            <person name="Soltis P."/>
            <person name="Zapata F."/>
        </authorList>
    </citation>
    <scope>NUCLEOTIDE SEQUENCE</scope>
    <source>
        <strain evidence="7">UCBG92.1500</strain>
        <tissue evidence="7">Leaf</tissue>
    </source>
</reference>
<dbReference type="Gene3D" id="3.40.50.200">
    <property type="entry name" value="Peptidase S8/S53 domain"/>
    <property type="match status" value="1"/>
</dbReference>
<dbReference type="SUPFAM" id="SSF52743">
    <property type="entry name" value="Subtilisin-like"/>
    <property type="match status" value="1"/>
</dbReference>
<accession>A0AA88URD7</accession>
<comment type="similarity">
    <text evidence="1">Belongs to the peptidase S8 family.</text>
</comment>
<keyword evidence="4" id="KW-0378">Hydrolase</keyword>
<name>A0AA88URD7_9ASTE</name>
<dbReference type="Pfam" id="PF00082">
    <property type="entry name" value="Peptidase_S8"/>
    <property type="match status" value="1"/>
</dbReference>
<dbReference type="PANTHER" id="PTHR10795">
    <property type="entry name" value="PROPROTEIN CONVERTASE SUBTILISIN/KEXIN"/>
    <property type="match status" value="1"/>
</dbReference>
<keyword evidence="8" id="KW-1185">Reference proteome</keyword>
<evidence type="ECO:0000259" key="6">
    <source>
        <dbReference type="Pfam" id="PF00082"/>
    </source>
</evidence>
<dbReference type="EMBL" id="JAVXUO010000518">
    <property type="protein sequence ID" value="KAK2991531.1"/>
    <property type="molecule type" value="Genomic_DNA"/>
</dbReference>
<evidence type="ECO:0000256" key="2">
    <source>
        <dbReference type="ARBA" id="ARBA00022670"/>
    </source>
</evidence>
<dbReference type="AlphaFoldDB" id="A0AA88URD7"/>
<feature type="domain" description="Peptidase S8/S53" evidence="6">
    <location>
        <begin position="55"/>
        <end position="129"/>
    </location>
</feature>
<dbReference type="Proteomes" id="UP001187471">
    <property type="component" value="Unassembled WGS sequence"/>
</dbReference>
<proteinExistence type="inferred from homology"/>
<evidence type="ECO:0000256" key="4">
    <source>
        <dbReference type="ARBA" id="ARBA00022801"/>
    </source>
</evidence>
<keyword evidence="5" id="KW-0720">Serine protease</keyword>
<protein>
    <recommendedName>
        <fullName evidence="6">Peptidase S8/S53 domain-containing protein</fullName>
    </recommendedName>
</protein>
<evidence type="ECO:0000256" key="1">
    <source>
        <dbReference type="ARBA" id="ARBA00011073"/>
    </source>
</evidence>
<dbReference type="GO" id="GO:0004252">
    <property type="term" value="F:serine-type endopeptidase activity"/>
    <property type="evidence" value="ECO:0007669"/>
    <property type="project" value="InterPro"/>
</dbReference>
<evidence type="ECO:0000256" key="5">
    <source>
        <dbReference type="ARBA" id="ARBA00022825"/>
    </source>
</evidence>
<evidence type="ECO:0000313" key="7">
    <source>
        <dbReference type="EMBL" id="KAK2991531.1"/>
    </source>
</evidence>